<evidence type="ECO:0000313" key="5">
    <source>
        <dbReference type="EMBL" id="RVW49240.1"/>
    </source>
</evidence>
<keyword evidence="5" id="KW-0418">Kinase</keyword>
<comment type="subcellular location">
    <subcellularLocation>
        <location evidence="1">Membrane</location>
        <topology evidence="1">Single-pass membrane protein</topology>
    </subcellularLocation>
</comment>
<sequence length="254" mass="27163">MAKLLLFTAALLLCAVCAMSANRCPDCGTTPVPYPLSTGADCGDQEYKIRCDEGKLIFDSVNSSYSIAFISPETQRLVIRPASFAGDTCITTDFPKQGIQLNNSLPFNVTSSNTIMFLNCTESLFRSPLNCSSISLCHTYINGTQDAAACVDAPICCTFKAGGSTTAYSIRVRESGCSAYQSFVNLDPNAPLDRWPEPGVELQWVSPREPVCRSQADCTEGMNSTCGPDPATTGVSRCFCKSGLSWDSIAGLCA</sequence>
<protein>
    <submittedName>
        <fullName evidence="5">Wall-associated receptor kinase-like 20</fullName>
    </submittedName>
</protein>
<proteinExistence type="predicted"/>
<dbReference type="GO" id="GO:0030247">
    <property type="term" value="F:polysaccharide binding"/>
    <property type="evidence" value="ECO:0007669"/>
    <property type="project" value="InterPro"/>
</dbReference>
<dbReference type="EMBL" id="QGNW01001229">
    <property type="protein sequence ID" value="RVW49240.1"/>
    <property type="molecule type" value="Genomic_DNA"/>
</dbReference>
<name>A0A438ENF1_VITVI</name>
<evidence type="ECO:0000256" key="2">
    <source>
        <dbReference type="ARBA" id="ARBA00022729"/>
    </source>
</evidence>
<evidence type="ECO:0000256" key="3">
    <source>
        <dbReference type="SAM" id="SignalP"/>
    </source>
</evidence>
<dbReference type="Pfam" id="PF13947">
    <property type="entry name" value="GUB_WAK_bind"/>
    <property type="match status" value="1"/>
</dbReference>
<feature type="signal peptide" evidence="3">
    <location>
        <begin position="1"/>
        <end position="21"/>
    </location>
</feature>
<evidence type="ECO:0000259" key="4">
    <source>
        <dbReference type="Pfam" id="PF13947"/>
    </source>
</evidence>
<dbReference type="Proteomes" id="UP000288805">
    <property type="component" value="Unassembled WGS sequence"/>
</dbReference>
<keyword evidence="5" id="KW-0808">Transferase</keyword>
<dbReference type="PANTHER" id="PTHR33355:SF15">
    <property type="entry name" value="WALL-ASSOCIATED RECEPTOR KINASE GALACTURONAN-BINDING DOMAIN-CONTAINING PROTEIN"/>
    <property type="match status" value="1"/>
</dbReference>
<dbReference type="GO" id="GO:0016020">
    <property type="term" value="C:membrane"/>
    <property type="evidence" value="ECO:0007669"/>
    <property type="project" value="UniProtKB-SubCell"/>
</dbReference>
<dbReference type="InterPro" id="IPR025287">
    <property type="entry name" value="WAK_GUB"/>
</dbReference>
<evidence type="ECO:0000256" key="1">
    <source>
        <dbReference type="ARBA" id="ARBA00004167"/>
    </source>
</evidence>
<feature type="chain" id="PRO_5019093590" evidence="3">
    <location>
        <begin position="22"/>
        <end position="254"/>
    </location>
</feature>
<dbReference type="GO" id="GO:0016301">
    <property type="term" value="F:kinase activity"/>
    <property type="evidence" value="ECO:0007669"/>
    <property type="project" value="UniProtKB-KW"/>
</dbReference>
<organism evidence="5 6">
    <name type="scientific">Vitis vinifera</name>
    <name type="common">Grape</name>
    <dbReference type="NCBI Taxonomy" id="29760"/>
    <lineage>
        <taxon>Eukaryota</taxon>
        <taxon>Viridiplantae</taxon>
        <taxon>Streptophyta</taxon>
        <taxon>Embryophyta</taxon>
        <taxon>Tracheophyta</taxon>
        <taxon>Spermatophyta</taxon>
        <taxon>Magnoliopsida</taxon>
        <taxon>eudicotyledons</taxon>
        <taxon>Gunneridae</taxon>
        <taxon>Pentapetalae</taxon>
        <taxon>rosids</taxon>
        <taxon>Vitales</taxon>
        <taxon>Vitaceae</taxon>
        <taxon>Viteae</taxon>
        <taxon>Vitis</taxon>
    </lineage>
</organism>
<comment type="caution">
    <text evidence="5">The sequence shown here is derived from an EMBL/GenBank/DDBJ whole genome shotgun (WGS) entry which is preliminary data.</text>
</comment>
<reference evidence="5 6" key="1">
    <citation type="journal article" date="2018" name="PLoS Genet.">
        <title>Population sequencing reveals clonal diversity and ancestral inbreeding in the grapevine cultivar Chardonnay.</title>
        <authorList>
            <person name="Roach M.J."/>
            <person name="Johnson D.L."/>
            <person name="Bohlmann J."/>
            <person name="van Vuuren H.J."/>
            <person name="Jones S.J."/>
            <person name="Pretorius I.S."/>
            <person name="Schmidt S.A."/>
            <person name="Borneman A.R."/>
        </authorList>
    </citation>
    <scope>NUCLEOTIDE SEQUENCE [LARGE SCALE GENOMIC DNA]</scope>
    <source>
        <strain evidence="6">cv. Chardonnay</strain>
        <tissue evidence="5">Leaf</tissue>
    </source>
</reference>
<keyword evidence="5" id="KW-0675">Receptor</keyword>
<dbReference type="PANTHER" id="PTHR33355">
    <property type="entry name" value="WALL-ASSOCIATED RECEPTOR KINASE CARBOXY-TERMINAL PROTEIN-RELATED"/>
    <property type="match status" value="1"/>
</dbReference>
<gene>
    <name evidence="5" type="primary">WAKL20_8</name>
    <name evidence="5" type="ORF">CK203_073193</name>
</gene>
<evidence type="ECO:0000313" key="6">
    <source>
        <dbReference type="Proteomes" id="UP000288805"/>
    </source>
</evidence>
<feature type="domain" description="Wall-associated receptor kinase galacturonan-binding" evidence="4">
    <location>
        <begin position="24"/>
        <end position="79"/>
    </location>
</feature>
<dbReference type="AlphaFoldDB" id="A0A438ENF1"/>
<keyword evidence="2 3" id="KW-0732">Signal</keyword>
<accession>A0A438ENF1</accession>